<evidence type="ECO:0000256" key="1">
    <source>
        <dbReference type="SAM" id="MobiDB-lite"/>
    </source>
</evidence>
<gene>
    <name evidence="2" type="ORF">BDV96DRAFT_626823</name>
</gene>
<dbReference type="AlphaFoldDB" id="A0A6A5ZVQ9"/>
<feature type="region of interest" description="Disordered" evidence="1">
    <location>
        <begin position="56"/>
        <end position="78"/>
    </location>
</feature>
<protein>
    <submittedName>
        <fullName evidence="2">Uncharacterized protein</fullName>
    </submittedName>
</protein>
<dbReference type="EMBL" id="ML977310">
    <property type="protein sequence ID" value="KAF2123054.1"/>
    <property type="molecule type" value="Genomic_DNA"/>
</dbReference>
<sequence>MSAPQLPKRPYHRPERMSGTMVHRLSSGSTRRCFKLAKASSVKYCSLLGIGSRTSWIGRPAKDPGGQAPSKRLPKDQRIQTQSIRLYVQRGDWFGGKPNKNKSVPGNDETFKAAVPRKEDSNLDVKYMLEYVQYDCTVNDDIFGQISGSIDSSITDKGAKMIQNTILDIEIP</sequence>
<name>A0A6A5ZVQ9_9PLEO</name>
<organism evidence="2 3">
    <name type="scientific">Lophiotrema nucula</name>
    <dbReference type="NCBI Taxonomy" id="690887"/>
    <lineage>
        <taxon>Eukaryota</taxon>
        <taxon>Fungi</taxon>
        <taxon>Dikarya</taxon>
        <taxon>Ascomycota</taxon>
        <taxon>Pezizomycotina</taxon>
        <taxon>Dothideomycetes</taxon>
        <taxon>Pleosporomycetidae</taxon>
        <taxon>Pleosporales</taxon>
        <taxon>Lophiotremataceae</taxon>
        <taxon>Lophiotrema</taxon>
    </lineage>
</organism>
<feature type="region of interest" description="Disordered" evidence="1">
    <location>
        <begin position="1"/>
        <end position="25"/>
    </location>
</feature>
<evidence type="ECO:0000313" key="2">
    <source>
        <dbReference type="EMBL" id="KAF2123054.1"/>
    </source>
</evidence>
<accession>A0A6A5ZVQ9</accession>
<evidence type="ECO:0000313" key="3">
    <source>
        <dbReference type="Proteomes" id="UP000799770"/>
    </source>
</evidence>
<reference evidence="2" key="1">
    <citation type="journal article" date="2020" name="Stud. Mycol.">
        <title>101 Dothideomycetes genomes: a test case for predicting lifestyles and emergence of pathogens.</title>
        <authorList>
            <person name="Haridas S."/>
            <person name="Albert R."/>
            <person name="Binder M."/>
            <person name="Bloem J."/>
            <person name="Labutti K."/>
            <person name="Salamov A."/>
            <person name="Andreopoulos B."/>
            <person name="Baker S."/>
            <person name="Barry K."/>
            <person name="Bills G."/>
            <person name="Bluhm B."/>
            <person name="Cannon C."/>
            <person name="Castanera R."/>
            <person name="Culley D."/>
            <person name="Daum C."/>
            <person name="Ezra D."/>
            <person name="Gonzalez J."/>
            <person name="Henrissat B."/>
            <person name="Kuo A."/>
            <person name="Liang C."/>
            <person name="Lipzen A."/>
            <person name="Lutzoni F."/>
            <person name="Magnuson J."/>
            <person name="Mondo S."/>
            <person name="Nolan M."/>
            <person name="Ohm R."/>
            <person name="Pangilinan J."/>
            <person name="Park H.-J."/>
            <person name="Ramirez L."/>
            <person name="Alfaro M."/>
            <person name="Sun H."/>
            <person name="Tritt A."/>
            <person name="Yoshinaga Y."/>
            <person name="Zwiers L.-H."/>
            <person name="Turgeon B."/>
            <person name="Goodwin S."/>
            <person name="Spatafora J."/>
            <person name="Crous P."/>
            <person name="Grigoriev I."/>
        </authorList>
    </citation>
    <scope>NUCLEOTIDE SEQUENCE</scope>
    <source>
        <strain evidence="2">CBS 627.86</strain>
    </source>
</reference>
<dbReference type="Proteomes" id="UP000799770">
    <property type="component" value="Unassembled WGS sequence"/>
</dbReference>
<keyword evidence="3" id="KW-1185">Reference proteome</keyword>
<proteinExistence type="predicted"/>